<comment type="caution">
    <text evidence="2">The sequence shown here is derived from an EMBL/GenBank/DDBJ whole genome shotgun (WGS) entry which is preliminary data.</text>
</comment>
<feature type="compositionally biased region" description="Polar residues" evidence="1">
    <location>
        <begin position="28"/>
        <end position="39"/>
    </location>
</feature>
<dbReference type="RefSeq" id="WP_238715510.1">
    <property type="nucleotide sequence ID" value="NZ_JAEPBH010000158.1"/>
</dbReference>
<gene>
    <name evidence="2" type="ORF">JJB97_18240</name>
</gene>
<dbReference type="EMBL" id="JAEPBH010000158">
    <property type="protein sequence ID" value="MBK4717203.1"/>
    <property type="molecule type" value="Genomic_DNA"/>
</dbReference>
<evidence type="ECO:0000256" key="1">
    <source>
        <dbReference type="SAM" id="MobiDB-lite"/>
    </source>
</evidence>
<organism evidence="2 3">
    <name type="scientific">Tenebrionibacter intestinalis</name>
    <dbReference type="NCBI Taxonomy" id="2799638"/>
    <lineage>
        <taxon>Bacteria</taxon>
        <taxon>Pseudomonadati</taxon>
        <taxon>Pseudomonadota</taxon>
        <taxon>Gammaproteobacteria</taxon>
        <taxon>Enterobacterales</taxon>
        <taxon>Enterobacteriaceae</taxon>
        <taxon>Tenebrionibacter/Tenebrionicola group</taxon>
        <taxon>Tenebrionibacter</taxon>
    </lineage>
</organism>
<evidence type="ECO:0000313" key="2">
    <source>
        <dbReference type="EMBL" id="MBK4717203.1"/>
    </source>
</evidence>
<feature type="region of interest" description="Disordered" evidence="1">
    <location>
        <begin position="1"/>
        <end position="39"/>
    </location>
</feature>
<evidence type="ECO:0000313" key="3">
    <source>
        <dbReference type="Proteomes" id="UP000659047"/>
    </source>
</evidence>
<name>A0A8K0V527_9ENTR</name>
<keyword evidence="3" id="KW-1185">Reference proteome</keyword>
<protein>
    <submittedName>
        <fullName evidence="2">DUF4258 domain-containing protein</fullName>
    </submittedName>
</protein>
<accession>A0A8K0V527</accession>
<dbReference type="InterPro" id="IPR025354">
    <property type="entry name" value="DUF4258"/>
</dbReference>
<dbReference type="AlphaFoldDB" id="A0A8K0V527"/>
<feature type="non-terminal residue" evidence="2">
    <location>
        <position position="1"/>
    </location>
</feature>
<dbReference type="Pfam" id="PF14076">
    <property type="entry name" value="DUF4258"/>
    <property type="match status" value="1"/>
</dbReference>
<sequence length="115" mass="12505">GDVAEASRLINKASEEVSATLPMGSKRNPMNQPSNPSYQPVRNQLSTIYNREYSGHALDRMQDRGITPSVVENTIKNGKATPSRGGTTVHFDPESKVSVVTNESGRVVTVKYGDK</sequence>
<reference evidence="2" key="1">
    <citation type="submission" date="2021-01" db="EMBL/GenBank/DDBJ databases">
        <title>Intestinitalea alba gen. nov., sp. nov., a novel genus of the family Enterobacteriaceae, isolated from the gut of the plastic-eating mealworm Tenebrio molitor L.</title>
        <authorList>
            <person name="Yang Y."/>
        </authorList>
    </citation>
    <scope>NUCLEOTIDE SEQUENCE</scope>
    <source>
        <strain evidence="2">BIT-L3</strain>
    </source>
</reference>
<proteinExistence type="predicted"/>
<dbReference type="Proteomes" id="UP000659047">
    <property type="component" value="Unassembled WGS sequence"/>
</dbReference>